<dbReference type="AlphaFoldDB" id="A0A820UCD5"/>
<evidence type="ECO:0000313" key="1">
    <source>
        <dbReference type="EMBL" id="CAF4481706.1"/>
    </source>
</evidence>
<accession>A0A820UCD5</accession>
<gene>
    <name evidence="1" type="ORF">QYT958_LOCUS3095</name>
</gene>
<dbReference type="PANTHER" id="PTHR36696:SF1">
    <property type="entry name" value="EF-HAND DOMAIN-CONTAINING PROTEIN"/>
    <property type="match status" value="1"/>
</dbReference>
<name>A0A820UCD5_9BILA</name>
<sequence length="87" mass="10091">MRTIDTHFITQVIGLLDLPSNAKISLSQFEGIAAFSERYFFNIFTRQDSMEPQLQKEILEKLDFSSLKWKLVGINISSSLRQILRLI</sequence>
<comment type="caution">
    <text evidence="1">The sequence shown here is derived from an EMBL/GenBank/DDBJ whole genome shotgun (WGS) entry which is preliminary data.</text>
</comment>
<reference evidence="1" key="1">
    <citation type="submission" date="2021-02" db="EMBL/GenBank/DDBJ databases">
        <authorList>
            <person name="Nowell W R."/>
        </authorList>
    </citation>
    <scope>NUCLEOTIDE SEQUENCE</scope>
</reference>
<dbReference type="PANTHER" id="PTHR36696">
    <property type="entry name" value="AGAP012002-PA"/>
    <property type="match status" value="1"/>
</dbReference>
<dbReference type="EMBL" id="CAJOBR010000212">
    <property type="protein sequence ID" value="CAF4481706.1"/>
    <property type="molecule type" value="Genomic_DNA"/>
</dbReference>
<proteinExistence type="predicted"/>
<protein>
    <submittedName>
        <fullName evidence="1">Uncharacterized protein</fullName>
    </submittedName>
</protein>
<dbReference type="Proteomes" id="UP000663848">
    <property type="component" value="Unassembled WGS sequence"/>
</dbReference>
<evidence type="ECO:0000313" key="2">
    <source>
        <dbReference type="Proteomes" id="UP000663848"/>
    </source>
</evidence>
<organism evidence="1 2">
    <name type="scientific">Rotaria socialis</name>
    <dbReference type="NCBI Taxonomy" id="392032"/>
    <lineage>
        <taxon>Eukaryota</taxon>
        <taxon>Metazoa</taxon>
        <taxon>Spiralia</taxon>
        <taxon>Gnathifera</taxon>
        <taxon>Rotifera</taxon>
        <taxon>Eurotatoria</taxon>
        <taxon>Bdelloidea</taxon>
        <taxon>Philodinida</taxon>
        <taxon>Philodinidae</taxon>
        <taxon>Rotaria</taxon>
    </lineage>
</organism>